<dbReference type="EMBL" id="CAXAMM010008947">
    <property type="protein sequence ID" value="CAK9018961.1"/>
    <property type="molecule type" value="Genomic_DNA"/>
</dbReference>
<keyword evidence="2 5" id="KW-0808">Transferase</keyword>
<keyword evidence="3" id="KW-0325">Glycoprotein</keyword>
<dbReference type="InterPro" id="IPR049625">
    <property type="entry name" value="Glyco_transf_61_cat"/>
</dbReference>
<evidence type="ECO:0000256" key="3">
    <source>
        <dbReference type="ARBA" id="ARBA00023180"/>
    </source>
</evidence>
<dbReference type="Proteomes" id="UP001642464">
    <property type="component" value="Unassembled WGS sequence"/>
</dbReference>
<dbReference type="GO" id="GO:0016740">
    <property type="term" value="F:transferase activity"/>
    <property type="evidence" value="ECO:0007669"/>
    <property type="project" value="UniProtKB-KW"/>
</dbReference>
<dbReference type="InterPro" id="IPR007657">
    <property type="entry name" value="Glycosyltransferase_61"/>
</dbReference>
<dbReference type="PANTHER" id="PTHR20961:SF124">
    <property type="entry name" value="GLYCOSYLTRANSFERASE"/>
    <property type="match status" value="1"/>
</dbReference>
<keyword evidence="6" id="KW-1185">Reference proteome</keyword>
<reference evidence="5 6" key="1">
    <citation type="submission" date="2024-02" db="EMBL/GenBank/DDBJ databases">
        <authorList>
            <person name="Chen Y."/>
            <person name="Shah S."/>
            <person name="Dougan E. K."/>
            <person name="Thang M."/>
            <person name="Chan C."/>
        </authorList>
    </citation>
    <scope>NUCLEOTIDE SEQUENCE [LARGE SCALE GENOMIC DNA]</scope>
</reference>
<comment type="caution">
    <text evidence="5">The sequence shown here is derived from an EMBL/GenBank/DDBJ whole genome shotgun (WGS) entry which is preliminary data.</text>
</comment>
<evidence type="ECO:0000313" key="6">
    <source>
        <dbReference type="Proteomes" id="UP001642464"/>
    </source>
</evidence>
<accession>A0ABP0JWX1</accession>
<evidence type="ECO:0000256" key="2">
    <source>
        <dbReference type="ARBA" id="ARBA00022679"/>
    </source>
</evidence>
<dbReference type="Pfam" id="PF04577">
    <property type="entry name" value="Glyco_transf_61"/>
    <property type="match status" value="1"/>
</dbReference>
<organism evidence="5 6">
    <name type="scientific">Durusdinium trenchii</name>
    <dbReference type="NCBI Taxonomy" id="1381693"/>
    <lineage>
        <taxon>Eukaryota</taxon>
        <taxon>Sar</taxon>
        <taxon>Alveolata</taxon>
        <taxon>Dinophyceae</taxon>
        <taxon>Suessiales</taxon>
        <taxon>Symbiodiniaceae</taxon>
        <taxon>Durusdinium</taxon>
    </lineage>
</organism>
<gene>
    <name evidence="5" type="ORF">SCF082_LOCUS14312</name>
</gene>
<proteinExistence type="predicted"/>
<evidence type="ECO:0000313" key="5">
    <source>
        <dbReference type="EMBL" id="CAK9018961.1"/>
    </source>
</evidence>
<protein>
    <submittedName>
        <fullName evidence="5">EGF domain-specific O-linked N-acetylglucosamine transferase (Extracellular O-linked N-acetylglucosamine transferase)</fullName>
    </submittedName>
</protein>
<feature type="domain" description="Glycosyltransferase 61 catalytic" evidence="4">
    <location>
        <begin position="398"/>
        <end position="478"/>
    </location>
</feature>
<evidence type="ECO:0000259" key="4">
    <source>
        <dbReference type="Pfam" id="PF04577"/>
    </source>
</evidence>
<sequence length="554" mass="61157">MPTILGAEDEELQTLQGGRSLDADRGSPSWIPKKRPWLCICRRVAYVNLGFFLAMLFFSLRSPGSPGIRSPASPAALGESRSSLRVSNIAARNVSPNSTQKGLADEKGTEGDCLAAARKVCQRAGPSKTWLALPRCLGAPQNLGAAKAAKTCWQWSQGILAVMEDNAQVLCSKQGLVVLAVLLQRSDPDPRAGFISLAHFQGTMRSYQSRAGYGYLLKGAYDRFEAEARKHGDRFKEQFFRWAFHIEAATTWPVCKNYEEGRHVLLIMPSIHDFGGKGNPWHRLANIYPYWMSLVFLQARGSDVTLFWRDRQTYLLATGAPHQKQLDILGQKHLWPTAVKDLCGFSELVVPFHGGFLWDLAWDADFQCARPEFSLMQQFVSDFVGLNAGTAPSTGSAMEVCFLNRTEHRILANHQQILEQLGRCTAGNKFLDVRVLSFSWSDTWGEQMSNVSSCDVLLGVHGAGLSHLLWLGSEAVVIELLPAVSGNVSAYAYYRNLAKLTGIEYIPLPAEAHPPENATFVNVSVSSLLNAVTAAAYRISNRGSRRWTSAPVCF</sequence>
<name>A0ABP0JWX1_9DINO</name>
<keyword evidence="1" id="KW-0328">Glycosyltransferase</keyword>
<dbReference type="PANTHER" id="PTHR20961">
    <property type="entry name" value="GLYCOSYLTRANSFERASE"/>
    <property type="match status" value="1"/>
</dbReference>
<evidence type="ECO:0000256" key="1">
    <source>
        <dbReference type="ARBA" id="ARBA00022676"/>
    </source>
</evidence>